<evidence type="ECO:0000313" key="4">
    <source>
        <dbReference type="Proteomes" id="UP001220964"/>
    </source>
</evidence>
<accession>A0AAE3NP22</accession>
<dbReference type="PROSITE" id="PS50234">
    <property type="entry name" value="VWFA"/>
    <property type="match status" value="1"/>
</dbReference>
<evidence type="ECO:0000256" key="1">
    <source>
        <dbReference type="SAM" id="SignalP"/>
    </source>
</evidence>
<reference evidence="3" key="1">
    <citation type="submission" date="2023-03" db="EMBL/GenBank/DDBJ databases">
        <title>Multiphase analysis and comparison of six strains from genera Psychromarinibacter, Lutimaribacter, and Maritimibacter, including a novel species: Psychromarinibacter sediminicola sp. nov.</title>
        <authorList>
            <person name="Wang Y.-H."/>
            <person name="Ye M.-Q."/>
            <person name="Du Z.-J."/>
        </authorList>
    </citation>
    <scope>NUCLEOTIDE SEQUENCE</scope>
    <source>
        <strain evidence="3">C21-152</strain>
    </source>
</reference>
<dbReference type="SUPFAM" id="SSF53300">
    <property type="entry name" value="vWA-like"/>
    <property type="match status" value="1"/>
</dbReference>
<dbReference type="InterPro" id="IPR036465">
    <property type="entry name" value="vWFA_dom_sf"/>
</dbReference>
<evidence type="ECO:0000313" key="3">
    <source>
        <dbReference type="EMBL" id="MDF0599486.1"/>
    </source>
</evidence>
<protein>
    <submittedName>
        <fullName evidence="3">VWA domain-containing protein</fullName>
    </submittedName>
</protein>
<dbReference type="Pfam" id="PF13519">
    <property type="entry name" value="VWA_2"/>
    <property type="match status" value="1"/>
</dbReference>
<dbReference type="InterPro" id="IPR002035">
    <property type="entry name" value="VWF_A"/>
</dbReference>
<dbReference type="Gene3D" id="2.60.120.200">
    <property type="match status" value="1"/>
</dbReference>
<gene>
    <name evidence="3" type="ORF">P1J78_01970</name>
</gene>
<dbReference type="AlphaFoldDB" id="A0AAE3NP22"/>
<keyword evidence="1" id="KW-0732">Signal</keyword>
<feature type="domain" description="VWFA" evidence="2">
    <location>
        <begin position="32"/>
        <end position="210"/>
    </location>
</feature>
<proteinExistence type="predicted"/>
<sequence length="440" mass="46928">MLGRKVTIAAALVAAGFGGAGSQPAAAQDAPRTMLILDGSGSMWGQIGGVPKIDIARQAVSDMLDGWPEGREIGLTVYGHNEEGNCNDIETILPPGPLNRGAFDAVLADVTPRGKTPLTAATQRAAEALSHTDTPATVILVTDGRETCNADPCAAAETLERAGTAFTAHVIGFDVDDAAQADLSCLAEATGGRYLAANDAEALTGALRAAAAPEPAAPILRDEFERTEIGPDWEVINPDPDSYIVDDGTLVVLTSNDSYIGHEDQTNLFRWTAGGLPEGDWDMAVDFTSDFTTRRSIIEVALYDDRQNYVAAELLGDGSSNDRIELRVKSMVNGEVSRSTALFADDACCPRDYDIGAVTTQLKERGGTLVLRKRGREYYAVVETHGWVPRDGQDNPLVTEPLSVLRASGDPALFSGTWGRDYGDLPQTTTEFDSFYVTPR</sequence>
<organism evidence="3 4">
    <name type="scientific">Psychromarinibacter sediminicola</name>
    <dbReference type="NCBI Taxonomy" id="3033385"/>
    <lineage>
        <taxon>Bacteria</taxon>
        <taxon>Pseudomonadati</taxon>
        <taxon>Pseudomonadota</taxon>
        <taxon>Alphaproteobacteria</taxon>
        <taxon>Rhodobacterales</taxon>
        <taxon>Paracoccaceae</taxon>
        <taxon>Psychromarinibacter</taxon>
    </lineage>
</organism>
<dbReference type="RefSeq" id="WP_275565632.1">
    <property type="nucleotide sequence ID" value="NZ_JARGYC010000003.1"/>
</dbReference>
<feature type="chain" id="PRO_5042287127" evidence="1">
    <location>
        <begin position="28"/>
        <end position="440"/>
    </location>
</feature>
<dbReference type="Gene3D" id="3.40.50.410">
    <property type="entry name" value="von Willebrand factor, type A domain"/>
    <property type="match status" value="1"/>
</dbReference>
<dbReference type="SMART" id="SM00327">
    <property type="entry name" value="VWA"/>
    <property type="match status" value="1"/>
</dbReference>
<dbReference type="Proteomes" id="UP001220964">
    <property type="component" value="Unassembled WGS sequence"/>
</dbReference>
<feature type="signal peptide" evidence="1">
    <location>
        <begin position="1"/>
        <end position="27"/>
    </location>
</feature>
<keyword evidence="4" id="KW-1185">Reference proteome</keyword>
<dbReference type="EMBL" id="JARGYC010000003">
    <property type="protein sequence ID" value="MDF0599486.1"/>
    <property type="molecule type" value="Genomic_DNA"/>
</dbReference>
<comment type="caution">
    <text evidence="3">The sequence shown here is derived from an EMBL/GenBank/DDBJ whole genome shotgun (WGS) entry which is preliminary data.</text>
</comment>
<name>A0AAE3NP22_9RHOB</name>
<evidence type="ECO:0000259" key="2">
    <source>
        <dbReference type="PROSITE" id="PS50234"/>
    </source>
</evidence>